<dbReference type="STRING" id="1465756.BIV18_01950"/>
<dbReference type="InterPro" id="IPR036526">
    <property type="entry name" value="C-N_Hydrolase_sf"/>
</dbReference>
<dbReference type="SUPFAM" id="SSF56317">
    <property type="entry name" value="Carbon-nitrogen hydrolase"/>
    <property type="match status" value="1"/>
</dbReference>
<dbReference type="PROSITE" id="PS50263">
    <property type="entry name" value="CN_HYDROLASE"/>
    <property type="match status" value="1"/>
</dbReference>
<evidence type="ECO:0000313" key="2">
    <source>
        <dbReference type="EMBL" id="OLR64394.1"/>
    </source>
</evidence>
<dbReference type="Pfam" id="PF00795">
    <property type="entry name" value="CN_hydrolase"/>
    <property type="match status" value="1"/>
</dbReference>
<dbReference type="Proteomes" id="UP000187166">
    <property type="component" value="Unassembled WGS sequence"/>
</dbReference>
<dbReference type="RefSeq" id="WP_075659039.1">
    <property type="nucleotide sequence ID" value="NZ_JABDSR010000001.1"/>
</dbReference>
<comment type="caution">
    <text evidence="2">The sequence shown here is derived from an EMBL/GenBank/DDBJ whole genome shotgun (WGS) entry which is preliminary data.</text>
</comment>
<dbReference type="CDD" id="cd07583">
    <property type="entry name" value="nitrilase_5"/>
    <property type="match status" value="1"/>
</dbReference>
<comment type="similarity">
    <text evidence="1">Belongs to the carbon-nitrogen hydrolase superfamily. NIT1/NIT2 family.</text>
</comment>
<name>A0A1U7LYC4_9FIRM</name>
<dbReference type="GO" id="GO:0016787">
    <property type="term" value="F:hydrolase activity"/>
    <property type="evidence" value="ECO:0007669"/>
    <property type="project" value="UniProtKB-KW"/>
</dbReference>
<gene>
    <name evidence="2" type="ORF">BIV18_01950</name>
</gene>
<dbReference type="EMBL" id="MJIH01000001">
    <property type="protein sequence ID" value="OLR64394.1"/>
    <property type="molecule type" value="Genomic_DNA"/>
</dbReference>
<protein>
    <submittedName>
        <fullName evidence="2">Nitrilase</fullName>
    </submittedName>
</protein>
<dbReference type="InterPro" id="IPR003010">
    <property type="entry name" value="C-N_Hydrolase"/>
</dbReference>
<dbReference type="PANTHER" id="PTHR23088:SF27">
    <property type="entry name" value="DEAMINATED GLUTATHIONE AMIDASE"/>
    <property type="match status" value="1"/>
</dbReference>
<dbReference type="AlphaFoldDB" id="A0A1U7LYC4"/>
<accession>A0A1U7LYC4</accession>
<keyword evidence="3" id="KW-1185">Reference proteome</keyword>
<accession>A0A848R552</accession>
<evidence type="ECO:0000256" key="1">
    <source>
        <dbReference type="ARBA" id="ARBA00010613"/>
    </source>
</evidence>
<organism evidence="2 3">
    <name type="scientific">Peptoniphilus porci</name>
    <dbReference type="NCBI Taxonomy" id="2652280"/>
    <lineage>
        <taxon>Bacteria</taxon>
        <taxon>Bacillati</taxon>
        <taxon>Bacillota</taxon>
        <taxon>Tissierellia</taxon>
        <taxon>Tissierellales</taxon>
        <taxon>Peptoniphilaceae</taxon>
        <taxon>Peptoniphilus</taxon>
    </lineage>
</organism>
<dbReference type="PANTHER" id="PTHR23088">
    <property type="entry name" value="NITRILASE-RELATED"/>
    <property type="match status" value="1"/>
</dbReference>
<reference evidence="2 3" key="1">
    <citation type="journal article" date="2016" name="Appl. Environ. Microbiol.">
        <title>Function and Phylogeny of Bacterial Butyryl Coenzyme A:Acetate Transferases and Their Diversity in the Proximal Colon of Swine.</title>
        <authorList>
            <person name="Trachsel J."/>
            <person name="Bayles D.O."/>
            <person name="Looft T."/>
            <person name="Levine U.Y."/>
            <person name="Allen H.K."/>
        </authorList>
    </citation>
    <scope>NUCLEOTIDE SEQUENCE [LARGE SCALE GENOMIC DNA]</scope>
    <source>
        <strain evidence="2 3">35-6-1</strain>
    </source>
</reference>
<dbReference type="Gene3D" id="3.60.110.10">
    <property type="entry name" value="Carbon-nitrogen hydrolase"/>
    <property type="match status" value="1"/>
</dbReference>
<proteinExistence type="inferred from homology"/>
<evidence type="ECO:0000313" key="3">
    <source>
        <dbReference type="Proteomes" id="UP000187166"/>
    </source>
</evidence>
<sequence length="253" mass="29210">MKVSLVQCELKMGKVYENFKSVENKIREAMFSNPDVIVLPEMWNTSFIPANVMEISDNEGIEARKILSKLSKELNVNIVGGSVSNKANNKLYNTSYIFDRNGKEIAKYNKVHLFSPSGEDKLFEKGDKLVTFELDGVKCGMVICYDIRFLEWIRKYALENIQVLFNSAAWPTKRIMHWDVLNRARAIENQMFIVCVNSVGDFGGHSAIIDPWGEYIIKPYESNEIKSGELDFDIIKEIRESINVFRDRRPELY</sequence>